<comment type="subcellular location">
    <subcellularLocation>
        <location evidence="1">Membrane</location>
        <topology evidence="1">Multi-pass membrane protein</topology>
    </subcellularLocation>
</comment>
<sequence length="524" mass="54587">MPSKDRQAAGRKVVRVVFTALLLDLMAFTMPLPLFPRIIEDFVRQEALSPSSTPTLLSRTMSFVRTLRAYLFSFASSTRTPFQVGDSRWDLTLLGGLLASLFSLCQFLVSPHIGRLSDTHGRRAVLLSTMLGNLASAALWLFAGSFEVYALSRVVGGLSEGNVQLSIACISDVTSPEERARSLALVGAAFSLAFTVGPSVGAYLSQRAFAPGGVVQLPFWNREMRVNAYAVPAAMTLVLLLVETVYLWACLPESRGWQTGDNATAGADEPPSSAPSRDPSSPKTPPGTIPPPLADPSARLSTLSTTHLLFLFCFSGAEFTLTFLTHALFRFSNASNGRLLGFVGLVSAALSGGYVRRLRGTGSGSARLAQRGMWACAAAMGLLALLPALAEREGARAQGATSVVAKAALWSAAALLAFVSATVVTSLSALASSAASSSSPSSSSSSPGGTPRGGSGAALGAFRSAGQLGRALGPLVFTAVYWTCGPAVAYAAGAVGVVGVAGRMGRVRREEERREGVKVGGKGE</sequence>
<evidence type="ECO:0000256" key="2">
    <source>
        <dbReference type="ARBA" id="ARBA00022448"/>
    </source>
</evidence>
<keyword evidence="10" id="KW-1185">Reference proteome</keyword>
<feature type="region of interest" description="Disordered" evidence="6">
    <location>
        <begin position="434"/>
        <end position="456"/>
    </location>
</feature>
<evidence type="ECO:0000256" key="3">
    <source>
        <dbReference type="ARBA" id="ARBA00022692"/>
    </source>
</evidence>
<feature type="compositionally biased region" description="Pro residues" evidence="6">
    <location>
        <begin position="282"/>
        <end position="294"/>
    </location>
</feature>
<dbReference type="InterPro" id="IPR036259">
    <property type="entry name" value="MFS_trans_sf"/>
</dbReference>
<dbReference type="InterPro" id="IPR020846">
    <property type="entry name" value="MFS_dom"/>
</dbReference>
<feature type="transmembrane region" description="Helical" evidence="7">
    <location>
        <begin position="183"/>
        <end position="205"/>
    </location>
</feature>
<feature type="transmembrane region" description="Helical" evidence="7">
    <location>
        <begin position="308"/>
        <end position="327"/>
    </location>
</feature>
<feature type="transmembrane region" description="Helical" evidence="7">
    <location>
        <begin position="368"/>
        <end position="386"/>
    </location>
</feature>
<organism evidence="9 10">
    <name type="scientific">Rhodotorula diobovata</name>
    <dbReference type="NCBI Taxonomy" id="5288"/>
    <lineage>
        <taxon>Eukaryota</taxon>
        <taxon>Fungi</taxon>
        <taxon>Dikarya</taxon>
        <taxon>Basidiomycota</taxon>
        <taxon>Pucciniomycotina</taxon>
        <taxon>Microbotryomycetes</taxon>
        <taxon>Sporidiobolales</taxon>
        <taxon>Sporidiobolaceae</taxon>
        <taxon>Rhodotorula</taxon>
    </lineage>
</organism>
<evidence type="ECO:0000313" key="9">
    <source>
        <dbReference type="EMBL" id="TNY20391.1"/>
    </source>
</evidence>
<keyword evidence="4 7" id="KW-1133">Transmembrane helix</keyword>
<feature type="transmembrane region" description="Helical" evidence="7">
    <location>
        <begin position="12"/>
        <end position="32"/>
    </location>
</feature>
<keyword evidence="3 7" id="KW-0812">Transmembrane</keyword>
<feature type="transmembrane region" description="Helical" evidence="7">
    <location>
        <begin position="91"/>
        <end position="113"/>
    </location>
</feature>
<keyword evidence="5 7" id="KW-0472">Membrane</keyword>
<feature type="transmembrane region" description="Helical" evidence="7">
    <location>
        <begin position="226"/>
        <end position="249"/>
    </location>
</feature>
<dbReference type="PANTHER" id="PTHR23504:SF31">
    <property type="entry name" value="MAJOR FACILITATOR SUPERFAMILY DOMAIN-CONTAINING PROTEIN 10"/>
    <property type="match status" value="1"/>
</dbReference>
<feature type="compositionally biased region" description="Low complexity" evidence="6">
    <location>
        <begin position="434"/>
        <end position="449"/>
    </location>
</feature>
<comment type="caution">
    <text evidence="9">The sequence shown here is derived from an EMBL/GenBank/DDBJ whole genome shotgun (WGS) entry which is preliminary data.</text>
</comment>
<feature type="domain" description="Major facilitator superfamily (MFS) profile" evidence="8">
    <location>
        <begin position="13"/>
        <end position="511"/>
    </location>
</feature>
<dbReference type="GO" id="GO:0016020">
    <property type="term" value="C:membrane"/>
    <property type="evidence" value="ECO:0007669"/>
    <property type="project" value="UniProtKB-SubCell"/>
</dbReference>
<feature type="transmembrane region" description="Helical" evidence="7">
    <location>
        <begin position="479"/>
        <end position="501"/>
    </location>
</feature>
<dbReference type="PANTHER" id="PTHR23504">
    <property type="entry name" value="MAJOR FACILITATOR SUPERFAMILY DOMAIN-CONTAINING PROTEIN 10"/>
    <property type="match status" value="1"/>
</dbReference>
<dbReference type="OrthoDB" id="196650at2759"/>
<dbReference type="Gene3D" id="1.20.1250.20">
    <property type="entry name" value="MFS general substrate transporter like domains"/>
    <property type="match status" value="1"/>
</dbReference>
<feature type="transmembrane region" description="Helical" evidence="7">
    <location>
        <begin position="125"/>
        <end position="143"/>
    </location>
</feature>
<feature type="transmembrane region" description="Helical" evidence="7">
    <location>
        <begin position="339"/>
        <end position="356"/>
    </location>
</feature>
<evidence type="ECO:0000256" key="6">
    <source>
        <dbReference type="SAM" id="MobiDB-lite"/>
    </source>
</evidence>
<dbReference type="GO" id="GO:0022857">
    <property type="term" value="F:transmembrane transporter activity"/>
    <property type="evidence" value="ECO:0007669"/>
    <property type="project" value="InterPro"/>
</dbReference>
<evidence type="ECO:0000256" key="1">
    <source>
        <dbReference type="ARBA" id="ARBA00004141"/>
    </source>
</evidence>
<feature type="compositionally biased region" description="Low complexity" evidence="6">
    <location>
        <begin position="270"/>
        <end position="281"/>
    </location>
</feature>
<proteinExistence type="predicted"/>
<feature type="transmembrane region" description="Helical" evidence="7">
    <location>
        <begin position="407"/>
        <end position="431"/>
    </location>
</feature>
<evidence type="ECO:0000259" key="8">
    <source>
        <dbReference type="PROSITE" id="PS50850"/>
    </source>
</evidence>
<dbReference type="SUPFAM" id="SSF103473">
    <property type="entry name" value="MFS general substrate transporter"/>
    <property type="match status" value="1"/>
</dbReference>
<evidence type="ECO:0000256" key="7">
    <source>
        <dbReference type="SAM" id="Phobius"/>
    </source>
</evidence>
<gene>
    <name evidence="9" type="ORF">DMC30DRAFT_255011</name>
</gene>
<dbReference type="InterPro" id="IPR011701">
    <property type="entry name" value="MFS"/>
</dbReference>
<dbReference type="Pfam" id="PF07690">
    <property type="entry name" value="MFS_1"/>
    <property type="match status" value="1"/>
</dbReference>
<dbReference type="AlphaFoldDB" id="A0A5C5FXA8"/>
<dbReference type="EMBL" id="SOZI01000068">
    <property type="protein sequence ID" value="TNY20391.1"/>
    <property type="molecule type" value="Genomic_DNA"/>
</dbReference>
<dbReference type="PROSITE" id="PS50850">
    <property type="entry name" value="MFS"/>
    <property type="match status" value="1"/>
</dbReference>
<name>A0A5C5FXA8_9BASI</name>
<protein>
    <submittedName>
        <fullName evidence="9">Major facilitator superfamily domain-containing protein</fullName>
    </submittedName>
</protein>
<feature type="region of interest" description="Disordered" evidence="6">
    <location>
        <begin position="259"/>
        <end position="296"/>
    </location>
</feature>
<dbReference type="Proteomes" id="UP000311382">
    <property type="component" value="Unassembled WGS sequence"/>
</dbReference>
<keyword evidence="2" id="KW-0813">Transport</keyword>
<evidence type="ECO:0000256" key="4">
    <source>
        <dbReference type="ARBA" id="ARBA00022989"/>
    </source>
</evidence>
<evidence type="ECO:0000313" key="10">
    <source>
        <dbReference type="Proteomes" id="UP000311382"/>
    </source>
</evidence>
<reference evidence="9 10" key="1">
    <citation type="submission" date="2019-03" db="EMBL/GenBank/DDBJ databases">
        <title>Rhodosporidium diobovatum UCD-FST 08-225 genome sequencing, assembly, and annotation.</title>
        <authorList>
            <person name="Fakankun I.U."/>
            <person name="Fristensky B."/>
            <person name="Levin D.B."/>
        </authorList>
    </citation>
    <scope>NUCLEOTIDE SEQUENCE [LARGE SCALE GENOMIC DNA]</scope>
    <source>
        <strain evidence="9 10">UCD-FST 08-225</strain>
    </source>
</reference>
<evidence type="ECO:0000256" key="5">
    <source>
        <dbReference type="ARBA" id="ARBA00023136"/>
    </source>
</evidence>
<accession>A0A5C5FXA8</accession>